<dbReference type="RefSeq" id="WP_336390111.1">
    <property type="nucleotide sequence ID" value="NZ_CP067124.1"/>
</dbReference>
<keyword evidence="3" id="KW-1185">Reference proteome</keyword>
<feature type="transmembrane region" description="Helical" evidence="1">
    <location>
        <begin position="107"/>
        <end position="127"/>
    </location>
</feature>
<feature type="transmembrane region" description="Helical" evidence="1">
    <location>
        <begin position="134"/>
        <end position="151"/>
    </location>
</feature>
<dbReference type="Pfam" id="PF09945">
    <property type="entry name" value="DUF2177"/>
    <property type="match status" value="1"/>
</dbReference>
<gene>
    <name evidence="2" type="ORF">SAMN04489859_10733</name>
</gene>
<dbReference type="EMBL" id="FODE01000073">
    <property type="protein sequence ID" value="SEO34280.1"/>
    <property type="molecule type" value="Genomic_DNA"/>
</dbReference>
<accession>A0A1H8NX93</accession>
<feature type="transmembrane region" description="Helical" evidence="1">
    <location>
        <begin position="64"/>
        <end position="87"/>
    </location>
</feature>
<feature type="transmembrane region" description="Helical" evidence="1">
    <location>
        <begin position="171"/>
        <end position="189"/>
    </location>
</feature>
<reference evidence="2 3" key="1">
    <citation type="submission" date="2016-10" db="EMBL/GenBank/DDBJ databases">
        <authorList>
            <person name="de Groot N.N."/>
        </authorList>
    </citation>
    <scope>NUCLEOTIDE SEQUENCE [LARGE SCALE GENOMIC DNA]</scope>
    <source>
        <strain evidence="2 3">DSM 8512</strain>
    </source>
</reference>
<sequence length="194" mass="21578">MRSALSSIMRDDQSAVLHAKIDLLRGYVRKAKKMARIAEGSPYLRRLDDNWQLKNFKGLPMLQVALLYTATAAVFLALDAIGIRFLIRPVFERNVGHLLADPLRLGPAALFYLGYIAGLVWLVSWPALKGNDPLQALIGGMVIGLMCYGTYEMTNYATLADWSWEQVIIDGLWGMLLTGFSAWIGVLALSGRFN</sequence>
<name>A0A1H8NX93_9RHOB</name>
<protein>
    <submittedName>
        <fullName evidence="2">Uncharacterized membrane protein</fullName>
    </submittedName>
</protein>
<dbReference type="Proteomes" id="UP000199054">
    <property type="component" value="Unassembled WGS sequence"/>
</dbReference>
<organism evidence="2 3">
    <name type="scientific">Paracoccus alcaliphilus</name>
    <dbReference type="NCBI Taxonomy" id="34002"/>
    <lineage>
        <taxon>Bacteria</taxon>
        <taxon>Pseudomonadati</taxon>
        <taxon>Pseudomonadota</taxon>
        <taxon>Alphaproteobacteria</taxon>
        <taxon>Rhodobacterales</taxon>
        <taxon>Paracoccaceae</taxon>
        <taxon>Paracoccus</taxon>
    </lineage>
</organism>
<evidence type="ECO:0000313" key="3">
    <source>
        <dbReference type="Proteomes" id="UP000199054"/>
    </source>
</evidence>
<evidence type="ECO:0000313" key="2">
    <source>
        <dbReference type="EMBL" id="SEO34280.1"/>
    </source>
</evidence>
<keyword evidence="1" id="KW-0472">Membrane</keyword>
<dbReference type="STRING" id="34002.SAMN04489859_10733"/>
<evidence type="ECO:0000256" key="1">
    <source>
        <dbReference type="SAM" id="Phobius"/>
    </source>
</evidence>
<keyword evidence="1" id="KW-0812">Transmembrane</keyword>
<keyword evidence="1" id="KW-1133">Transmembrane helix</keyword>
<dbReference type="InterPro" id="IPR018687">
    <property type="entry name" value="DUF2177_membr"/>
</dbReference>
<proteinExistence type="predicted"/>
<dbReference type="AlphaFoldDB" id="A0A1H8NX93"/>